<protein>
    <recommendedName>
        <fullName evidence="4">ABC-2 type transport system permease protein</fullName>
    </recommendedName>
</protein>
<keyword evidence="1" id="KW-0472">Membrane</keyword>
<name>A0A318IR42_9BURK</name>
<evidence type="ECO:0000313" key="3">
    <source>
        <dbReference type="Proteomes" id="UP000247792"/>
    </source>
</evidence>
<sequence>MKAIISVWMQPVYARINAGISKTMYVLLGLTMFAPAVVVFLANRLSVDWTAMSLALLAGVGIVLCLLLFFWFFLLIPSIALQYSPANAMLVPGLKRTLQVAVAIPVLLIPTGIALFYFKVNHGDFFVSWLLGVVVLLIYTATIRTQWVFTLIVLISVMPIRFDGKSGFLSAVVWNQPALFMVLGLALTALVLSWVFKSDGDQHYRRKENFAMMQKQMNGEEIASKHYTLDFINPYSLLLHLNMKKVSKKPAKANNLMLFAMGPQVFWLTSFLSVIFMAGLVFAFFAIFGNQSSRFDEKNIALAYFIGLVSLLLLPPIYSSIVRSSVYQRKAEQGLLMLTAGLPNAHEQGKLLLQSMLRQLLGLWLVTTFIFGSAAYLLETSVRLTGLIWITSFCLLPVSVLSLNNYARMKSIYQTSLLAAIGLPLALGLVVIVVCTLTGDVPAWQTCSAITVATVLAICWRWRKLKQTGIIFPAGRAV</sequence>
<dbReference type="Proteomes" id="UP000247792">
    <property type="component" value="Unassembled WGS sequence"/>
</dbReference>
<feature type="transmembrane region" description="Helical" evidence="1">
    <location>
        <begin position="100"/>
        <end position="118"/>
    </location>
</feature>
<reference evidence="2 3" key="1">
    <citation type="submission" date="2018-05" db="EMBL/GenBank/DDBJ databases">
        <title>Genomic Encyclopedia of Type Strains, Phase IV (KMG-IV): sequencing the most valuable type-strain genomes for metagenomic binning, comparative biology and taxonomic classification.</title>
        <authorList>
            <person name="Goeker M."/>
        </authorList>
    </citation>
    <scope>NUCLEOTIDE SEQUENCE [LARGE SCALE GENOMIC DNA]</scope>
    <source>
        <strain evidence="2 3">DSM 19792</strain>
    </source>
</reference>
<evidence type="ECO:0000256" key="1">
    <source>
        <dbReference type="SAM" id="Phobius"/>
    </source>
</evidence>
<feature type="transmembrane region" description="Helical" evidence="1">
    <location>
        <begin position="265"/>
        <end position="288"/>
    </location>
</feature>
<feature type="transmembrane region" description="Helical" evidence="1">
    <location>
        <begin position="54"/>
        <end position="80"/>
    </location>
</feature>
<proteinExistence type="predicted"/>
<feature type="transmembrane region" description="Helical" evidence="1">
    <location>
        <begin position="24"/>
        <end position="42"/>
    </location>
</feature>
<keyword evidence="3" id="KW-1185">Reference proteome</keyword>
<organism evidence="2 3">
    <name type="scientific">Undibacterium pigrum</name>
    <dbReference type="NCBI Taxonomy" id="401470"/>
    <lineage>
        <taxon>Bacteria</taxon>
        <taxon>Pseudomonadati</taxon>
        <taxon>Pseudomonadota</taxon>
        <taxon>Betaproteobacteria</taxon>
        <taxon>Burkholderiales</taxon>
        <taxon>Oxalobacteraceae</taxon>
        <taxon>Undibacterium</taxon>
    </lineage>
</organism>
<feature type="transmembrane region" description="Helical" evidence="1">
    <location>
        <begin position="443"/>
        <end position="462"/>
    </location>
</feature>
<dbReference type="AlphaFoldDB" id="A0A318IR42"/>
<keyword evidence="1" id="KW-0812">Transmembrane</keyword>
<evidence type="ECO:0000313" key="2">
    <source>
        <dbReference type="EMBL" id="PXX37845.1"/>
    </source>
</evidence>
<feature type="transmembrane region" description="Helical" evidence="1">
    <location>
        <begin position="415"/>
        <end position="437"/>
    </location>
</feature>
<comment type="caution">
    <text evidence="2">The sequence shown here is derived from an EMBL/GenBank/DDBJ whole genome shotgun (WGS) entry which is preliminary data.</text>
</comment>
<dbReference type="RefSeq" id="WP_110257815.1">
    <property type="nucleotide sequence ID" value="NZ_QJKB01000014.1"/>
</dbReference>
<accession>A0A318IR42</accession>
<gene>
    <name evidence="2" type="ORF">DFR42_1144</name>
</gene>
<feature type="transmembrane region" description="Helical" evidence="1">
    <location>
        <begin position="360"/>
        <end position="378"/>
    </location>
</feature>
<evidence type="ECO:0008006" key="4">
    <source>
        <dbReference type="Google" id="ProtNLM"/>
    </source>
</evidence>
<keyword evidence="1" id="KW-1133">Transmembrane helix</keyword>
<feature type="transmembrane region" description="Helical" evidence="1">
    <location>
        <begin position="384"/>
        <end position="403"/>
    </location>
</feature>
<dbReference type="EMBL" id="QJKB01000014">
    <property type="protein sequence ID" value="PXX37845.1"/>
    <property type="molecule type" value="Genomic_DNA"/>
</dbReference>
<feature type="transmembrane region" description="Helical" evidence="1">
    <location>
        <begin position="178"/>
        <end position="196"/>
    </location>
</feature>
<feature type="transmembrane region" description="Helical" evidence="1">
    <location>
        <begin position="300"/>
        <end position="321"/>
    </location>
</feature>
<dbReference type="OrthoDB" id="9949576at2"/>
<feature type="transmembrane region" description="Helical" evidence="1">
    <location>
        <begin position="125"/>
        <end position="158"/>
    </location>
</feature>